<dbReference type="AlphaFoldDB" id="A0A2I1DQP4"/>
<sequence length="240" mass="27476">MLGTSPAESVDILLVLEGTFPYVRGGVSSWVNRLITGFSEYQFGIIFLGSMREEYTSEPYPLPENVKYYAEYFLYDVNKKTPSRKTHKRAMIDLIEKTRTAHNNIKNCPLHGHNNLEIRAFATNFGISEYDFYASKEVWEYILSCYSEISDQPSFVDYFWTIRGMHAPLWFLQNALNNAPSTRIVHCPSTGYAGYLGSLLSNHRDCPLVISEHGIYTKERRIGSSSFQVGSLRSSLPRIR</sequence>
<dbReference type="Proteomes" id="UP000234329">
    <property type="component" value="Unassembled WGS sequence"/>
</dbReference>
<protein>
    <recommendedName>
        <fullName evidence="1">DUF3492 domain-containing protein</fullName>
    </recommendedName>
</protein>
<dbReference type="OrthoDB" id="9772485at2"/>
<accession>A0A2I1DQP4</accession>
<evidence type="ECO:0000313" key="3">
    <source>
        <dbReference type="Proteomes" id="UP000234329"/>
    </source>
</evidence>
<dbReference type="RefSeq" id="WP_101536406.1">
    <property type="nucleotide sequence ID" value="NZ_MXAV01000002.1"/>
</dbReference>
<dbReference type="NCBIfam" id="NF038011">
    <property type="entry name" value="PelF"/>
    <property type="match status" value="1"/>
</dbReference>
<dbReference type="InParanoid" id="A0A2I1DQP4"/>
<name>A0A2I1DQP4_9PROT</name>
<dbReference type="InterPro" id="IPR047691">
    <property type="entry name" value="PelF-like"/>
</dbReference>
<comment type="caution">
    <text evidence="2">The sequence shown here is derived from an EMBL/GenBank/DDBJ whole genome shotgun (WGS) entry which is preliminary data.</text>
</comment>
<feature type="domain" description="DUF3492" evidence="1">
    <location>
        <begin position="11"/>
        <end position="223"/>
    </location>
</feature>
<dbReference type="InterPro" id="IPR022622">
    <property type="entry name" value="DUF3492"/>
</dbReference>
<evidence type="ECO:0000313" key="2">
    <source>
        <dbReference type="EMBL" id="PKY12204.1"/>
    </source>
</evidence>
<dbReference type="Pfam" id="PF11997">
    <property type="entry name" value="DUF3492"/>
    <property type="match status" value="1"/>
</dbReference>
<keyword evidence="3" id="KW-1185">Reference proteome</keyword>
<dbReference type="EMBL" id="MXAV01000002">
    <property type="protein sequence ID" value="PKY12204.1"/>
    <property type="molecule type" value="Genomic_DNA"/>
</dbReference>
<evidence type="ECO:0000259" key="1">
    <source>
        <dbReference type="Pfam" id="PF11997"/>
    </source>
</evidence>
<gene>
    <name evidence="2" type="ORF">B1757_00200</name>
</gene>
<proteinExistence type="predicted"/>
<reference evidence="2 3" key="1">
    <citation type="submission" date="2017-03" db="EMBL/GenBank/DDBJ databases">
        <title>Draft genime sequence of the acidophilic sulfur-oxidizing bacterium Acidithiobacillus sp. SH, isolated from seawater.</title>
        <authorList>
            <person name="Sharmin S."/>
            <person name="Tokuhisa M."/>
            <person name="Kanao T."/>
            <person name="Kamimura K."/>
        </authorList>
    </citation>
    <scope>NUCLEOTIDE SEQUENCE [LARGE SCALE GENOMIC DNA]</scope>
    <source>
        <strain evidence="2 3">SH</strain>
    </source>
</reference>
<organism evidence="2 3">
    <name type="scientific">Acidithiobacillus marinus</name>
    <dbReference type="NCBI Taxonomy" id="187490"/>
    <lineage>
        <taxon>Bacteria</taxon>
        <taxon>Pseudomonadati</taxon>
        <taxon>Pseudomonadota</taxon>
        <taxon>Acidithiobacillia</taxon>
        <taxon>Acidithiobacillales</taxon>
        <taxon>Acidithiobacillaceae</taxon>
        <taxon>Acidithiobacillus</taxon>
    </lineage>
</organism>